<keyword evidence="3" id="KW-0808">Transferase</keyword>
<evidence type="ECO:0000256" key="2">
    <source>
        <dbReference type="ARBA" id="ARBA00022676"/>
    </source>
</evidence>
<comment type="subcellular location">
    <subcellularLocation>
        <location evidence="1">Membrane</location>
        <topology evidence="1">Single-pass membrane protein</topology>
    </subcellularLocation>
</comment>
<dbReference type="KEGG" id="tva:4759328"/>
<evidence type="ECO:0000256" key="7">
    <source>
        <dbReference type="ARBA" id="ARBA00023180"/>
    </source>
</evidence>
<dbReference type="VEuPathDB" id="TrichDB:TVAGG3_1090180"/>
<proteinExistence type="predicted"/>
<evidence type="ECO:0000313" key="10">
    <source>
        <dbReference type="Proteomes" id="UP000001542"/>
    </source>
</evidence>
<keyword evidence="5" id="KW-1133">Transmembrane helix</keyword>
<evidence type="ECO:0000256" key="5">
    <source>
        <dbReference type="ARBA" id="ARBA00022989"/>
    </source>
</evidence>
<reference evidence="9" key="1">
    <citation type="submission" date="2006-10" db="EMBL/GenBank/DDBJ databases">
        <authorList>
            <person name="Amadeo P."/>
            <person name="Zhao Q."/>
            <person name="Wortman J."/>
            <person name="Fraser-Liggett C."/>
            <person name="Carlton J."/>
        </authorList>
    </citation>
    <scope>NUCLEOTIDE SEQUENCE</scope>
    <source>
        <strain evidence="9">G3</strain>
    </source>
</reference>
<dbReference type="InterPro" id="IPR049625">
    <property type="entry name" value="Glyco_transf_61_cat"/>
</dbReference>
<gene>
    <name evidence="9" type="ORF">TVAG_107610</name>
</gene>
<sequence>MTLCKFNMGSLDTRMKLKLIKNSYKLNKTSGIREAVKIKDITYGYQEESIYEVFEFNLTFDIPRTNCLFGFINNTECLNYSKHFKKPELIPKFGEKRFIDNVNNFYGKIVIYKDAYATHTGEFAINNVTIRPPYDTGPDFIRVFDDGPVVFECEKACIFGHLFTANLGHYTHDYLAPLMLLPQDFLDDCVVIFARHQEKLTEEYMKIIGICQYIIIDELEWVHAKYLAVATEGRPHNCHFGVPIYLLYQKVKGYFHFDEIKPTQYVLMNRKPKRARRILNFKNITKAAQKRFPEVSFKIIPDPESTIQEYAKIFSSIKFLFTPTGSNCIKSLFMHRGTVIVIASGDMFDFSIVSFIASIDIKIVYFVNPFDHRYAFNCSIDMAIDAMKAGLYYSKNGKWPKPQKNVTFIDYIR</sequence>
<reference evidence="9" key="2">
    <citation type="journal article" date="2007" name="Science">
        <title>Draft genome sequence of the sexually transmitted pathogen Trichomonas vaginalis.</title>
        <authorList>
            <person name="Carlton J.M."/>
            <person name="Hirt R.P."/>
            <person name="Silva J.C."/>
            <person name="Delcher A.L."/>
            <person name="Schatz M."/>
            <person name="Zhao Q."/>
            <person name="Wortman J.R."/>
            <person name="Bidwell S.L."/>
            <person name="Alsmark U.C.M."/>
            <person name="Besteiro S."/>
            <person name="Sicheritz-Ponten T."/>
            <person name="Noel C.J."/>
            <person name="Dacks J.B."/>
            <person name="Foster P.G."/>
            <person name="Simillion C."/>
            <person name="Van de Peer Y."/>
            <person name="Miranda-Saavedra D."/>
            <person name="Barton G.J."/>
            <person name="Westrop G.D."/>
            <person name="Mueller S."/>
            <person name="Dessi D."/>
            <person name="Fiori P.L."/>
            <person name="Ren Q."/>
            <person name="Paulsen I."/>
            <person name="Zhang H."/>
            <person name="Bastida-Corcuera F.D."/>
            <person name="Simoes-Barbosa A."/>
            <person name="Brown M.T."/>
            <person name="Hayes R.D."/>
            <person name="Mukherjee M."/>
            <person name="Okumura C.Y."/>
            <person name="Schneider R."/>
            <person name="Smith A.J."/>
            <person name="Vanacova S."/>
            <person name="Villalvazo M."/>
            <person name="Haas B.J."/>
            <person name="Pertea M."/>
            <person name="Feldblyum T.V."/>
            <person name="Utterback T.R."/>
            <person name="Shu C.L."/>
            <person name="Osoegawa K."/>
            <person name="de Jong P.J."/>
            <person name="Hrdy I."/>
            <person name="Horvathova L."/>
            <person name="Zubacova Z."/>
            <person name="Dolezal P."/>
            <person name="Malik S.B."/>
            <person name="Logsdon J.M. Jr."/>
            <person name="Henze K."/>
            <person name="Gupta A."/>
            <person name="Wang C.C."/>
            <person name="Dunne R.L."/>
            <person name="Upcroft J.A."/>
            <person name="Upcroft P."/>
            <person name="White O."/>
            <person name="Salzberg S.L."/>
            <person name="Tang P."/>
            <person name="Chiu C.-H."/>
            <person name="Lee Y.-S."/>
            <person name="Embley T.M."/>
            <person name="Coombs G.H."/>
            <person name="Mottram J.C."/>
            <person name="Tachezy J."/>
            <person name="Fraser-Liggett C.M."/>
            <person name="Johnson P.J."/>
        </authorList>
    </citation>
    <scope>NUCLEOTIDE SEQUENCE [LARGE SCALE GENOMIC DNA]</scope>
    <source>
        <strain evidence="9">G3</strain>
    </source>
</reference>
<feature type="domain" description="Glycosyltransferase 61 catalytic" evidence="8">
    <location>
        <begin position="168"/>
        <end position="341"/>
    </location>
</feature>
<dbReference type="GO" id="GO:0016020">
    <property type="term" value="C:membrane"/>
    <property type="evidence" value="ECO:0007669"/>
    <property type="project" value="UniProtKB-SubCell"/>
</dbReference>
<keyword evidence="4" id="KW-0812">Transmembrane</keyword>
<accession>A2F0Q7</accession>
<dbReference type="Pfam" id="PF04577">
    <property type="entry name" value="Glyco_transf_61"/>
    <property type="match status" value="1"/>
</dbReference>
<dbReference type="VEuPathDB" id="TrichDB:TVAG_107610"/>
<name>A2F0Q7_TRIV3</name>
<dbReference type="EMBL" id="DS113565">
    <property type="protein sequence ID" value="EAY01502.1"/>
    <property type="molecule type" value="Genomic_DNA"/>
</dbReference>
<dbReference type="PANTHER" id="PTHR20961:SF38">
    <property type="entry name" value="PROTEIN O-LINKED-MANNOSE BETA-1,4-N-ACETYLGLUCOSAMINYLTRANSFERASE 2"/>
    <property type="match status" value="1"/>
</dbReference>
<dbReference type="GO" id="GO:0016757">
    <property type="term" value="F:glycosyltransferase activity"/>
    <property type="evidence" value="ECO:0000318"/>
    <property type="project" value="GO_Central"/>
</dbReference>
<evidence type="ECO:0000313" key="9">
    <source>
        <dbReference type="EMBL" id="EAY01502.1"/>
    </source>
</evidence>
<keyword evidence="2" id="KW-0328">Glycosyltransferase</keyword>
<organism evidence="9 10">
    <name type="scientific">Trichomonas vaginalis (strain ATCC PRA-98 / G3)</name>
    <dbReference type="NCBI Taxonomy" id="412133"/>
    <lineage>
        <taxon>Eukaryota</taxon>
        <taxon>Metamonada</taxon>
        <taxon>Parabasalia</taxon>
        <taxon>Trichomonadida</taxon>
        <taxon>Trichomonadidae</taxon>
        <taxon>Trichomonas</taxon>
    </lineage>
</organism>
<dbReference type="Proteomes" id="UP000001542">
    <property type="component" value="Unassembled WGS sequence"/>
</dbReference>
<evidence type="ECO:0000256" key="6">
    <source>
        <dbReference type="ARBA" id="ARBA00023136"/>
    </source>
</evidence>
<protein>
    <recommendedName>
        <fullName evidence="8">Glycosyltransferase 61 catalytic domain-containing protein</fullName>
    </recommendedName>
</protein>
<evidence type="ECO:0000256" key="3">
    <source>
        <dbReference type="ARBA" id="ARBA00022679"/>
    </source>
</evidence>
<evidence type="ECO:0000256" key="1">
    <source>
        <dbReference type="ARBA" id="ARBA00004167"/>
    </source>
</evidence>
<keyword evidence="7" id="KW-0325">Glycoprotein</keyword>
<keyword evidence="6" id="KW-0472">Membrane</keyword>
<dbReference type="RefSeq" id="XP_001314187.1">
    <property type="nucleotide sequence ID" value="XM_001314174.1"/>
</dbReference>
<keyword evidence="10" id="KW-1185">Reference proteome</keyword>
<dbReference type="InterPro" id="IPR007657">
    <property type="entry name" value="Glycosyltransferase_61"/>
</dbReference>
<dbReference type="PANTHER" id="PTHR20961">
    <property type="entry name" value="GLYCOSYLTRANSFERASE"/>
    <property type="match status" value="1"/>
</dbReference>
<dbReference type="InParanoid" id="A2F0Q7"/>
<evidence type="ECO:0000256" key="4">
    <source>
        <dbReference type="ARBA" id="ARBA00022692"/>
    </source>
</evidence>
<evidence type="ECO:0000259" key="8">
    <source>
        <dbReference type="Pfam" id="PF04577"/>
    </source>
</evidence>
<dbReference type="AlphaFoldDB" id="A2F0Q7"/>